<feature type="domain" description="Four-carbon acid sugar kinase N-terminal" evidence="7">
    <location>
        <begin position="21"/>
        <end position="254"/>
    </location>
</feature>
<evidence type="ECO:0000256" key="3">
    <source>
        <dbReference type="ARBA" id="ARBA00022741"/>
    </source>
</evidence>
<gene>
    <name evidence="9" type="ORF">HJ536_15120</name>
</gene>
<dbReference type="EMBL" id="JABCJE010000008">
    <property type="protein sequence ID" value="NVO24696.1"/>
    <property type="molecule type" value="Genomic_DNA"/>
</dbReference>
<keyword evidence="3" id="KW-0547">Nucleotide-binding</keyword>
<dbReference type="Gene3D" id="3.40.980.20">
    <property type="entry name" value="Four-carbon acid sugar kinase, nucleotide binding domain"/>
    <property type="match status" value="1"/>
</dbReference>
<evidence type="ECO:0000256" key="5">
    <source>
        <dbReference type="ARBA" id="ARBA00022840"/>
    </source>
</evidence>
<dbReference type="InterPro" id="IPR010737">
    <property type="entry name" value="4-carb_acid_sugar_kinase_N"/>
</dbReference>
<evidence type="ECO:0000256" key="6">
    <source>
        <dbReference type="ARBA" id="ARBA00023277"/>
    </source>
</evidence>
<keyword evidence="2" id="KW-0808">Transferase</keyword>
<dbReference type="GO" id="GO:0005524">
    <property type="term" value="F:ATP binding"/>
    <property type="evidence" value="ECO:0007669"/>
    <property type="project" value="UniProtKB-KW"/>
</dbReference>
<keyword evidence="6" id="KW-0119">Carbohydrate metabolism</keyword>
<comment type="similarity">
    <text evidence="1">Belongs to the four-carbon acid sugar kinase family.</text>
</comment>
<evidence type="ECO:0000259" key="8">
    <source>
        <dbReference type="Pfam" id="PF17042"/>
    </source>
</evidence>
<dbReference type="GO" id="GO:0016301">
    <property type="term" value="F:kinase activity"/>
    <property type="evidence" value="ECO:0007669"/>
    <property type="project" value="UniProtKB-KW"/>
</dbReference>
<organism evidence="9 10">
    <name type="scientific">Donghicola mangrovi</name>
    <dbReference type="NCBI Taxonomy" id="2729614"/>
    <lineage>
        <taxon>Bacteria</taxon>
        <taxon>Pseudomonadati</taxon>
        <taxon>Pseudomonadota</taxon>
        <taxon>Alphaproteobacteria</taxon>
        <taxon>Rhodobacterales</taxon>
        <taxon>Roseobacteraceae</taxon>
        <taxon>Donghicola</taxon>
    </lineage>
</organism>
<dbReference type="Pfam" id="PF17042">
    <property type="entry name" value="NBD_C"/>
    <property type="match status" value="1"/>
</dbReference>
<feature type="domain" description="Four-carbon acid sugar kinase nucleotide binding" evidence="8">
    <location>
        <begin position="281"/>
        <end position="454"/>
    </location>
</feature>
<evidence type="ECO:0000256" key="2">
    <source>
        <dbReference type="ARBA" id="ARBA00022679"/>
    </source>
</evidence>
<evidence type="ECO:0000256" key="4">
    <source>
        <dbReference type="ARBA" id="ARBA00022777"/>
    </source>
</evidence>
<name>A0A850Q6E9_9RHOB</name>
<sequence>MSISRLRRTRTGGKSVNPLITWYGDDFTGAAAVMEVLAFAGIETVLFSDLPDAEMLARFDGAGAIGVASTARTEGPDWMDRELPQAFGFLKSLGAPLLHYKVCSTFDSSPQTGSIGRAAEIGLRVTGARAAPVLTAAPQMRRYQAFGHLFAGTFDGVYRLDRHPVMARHPVTPMAEADLLRHLAVQTDLPSGLIDLEALWSDPQPRLTTLLESGAKILSIDSMEERSETAAGRLIWENQEDLSFVIGSQGVEFALVRHWQEIGLIPRVAPPGSAGRVDQIAVVSGSVSPSTAQQIEWAVQNGFTLIRLDAARMIEAPEQTDALIDQAVASALSAVSDGQSPLVCSATGPEDPAVAQVRQAAAKTGTSMEVVNKTIGITLGKILDGILRGSNLTRAVISGGDTSGHGMRALGLQAIKAIAPTIPGASLCIGYGGEHHDGLQIALKGGQMGSMDFFGWIREGGGAR</sequence>
<proteinExistence type="inferred from homology"/>
<dbReference type="InterPro" id="IPR037051">
    <property type="entry name" value="4-carb_acid_sugar_kinase_N_sf"/>
</dbReference>
<protein>
    <submittedName>
        <fullName evidence="9">Four-carbon acid sugar kinase family protein</fullName>
    </submittedName>
</protein>
<dbReference type="InterPro" id="IPR042213">
    <property type="entry name" value="NBD_C_sf"/>
</dbReference>
<comment type="caution">
    <text evidence="9">The sequence shown here is derived from an EMBL/GenBank/DDBJ whole genome shotgun (WGS) entry which is preliminary data.</text>
</comment>
<evidence type="ECO:0000313" key="10">
    <source>
        <dbReference type="Proteomes" id="UP000592216"/>
    </source>
</evidence>
<keyword evidence="5" id="KW-0067">ATP-binding</keyword>
<evidence type="ECO:0000313" key="9">
    <source>
        <dbReference type="EMBL" id="NVO24696.1"/>
    </source>
</evidence>
<evidence type="ECO:0000259" key="7">
    <source>
        <dbReference type="Pfam" id="PF07005"/>
    </source>
</evidence>
<dbReference type="Pfam" id="PF07005">
    <property type="entry name" value="SBD_N"/>
    <property type="match status" value="1"/>
</dbReference>
<reference evidence="9 10" key="1">
    <citation type="submission" date="2020-04" db="EMBL/GenBank/DDBJ databases">
        <title>Donghicola sp., a member of the Rhodobacteraceae family isolated from mangrove forest in Thailand.</title>
        <authorList>
            <person name="Charoenyingcharoen P."/>
            <person name="Yukphan P."/>
        </authorList>
    </citation>
    <scope>NUCLEOTIDE SEQUENCE [LARGE SCALE GENOMIC DNA]</scope>
    <source>
        <strain evidence="9 10">B5-SW-15</strain>
    </source>
</reference>
<dbReference type="AlphaFoldDB" id="A0A850Q6E9"/>
<dbReference type="Gene3D" id="3.40.50.10840">
    <property type="entry name" value="Putative sugar-binding, N-terminal domain"/>
    <property type="match status" value="1"/>
</dbReference>
<keyword evidence="4 9" id="KW-0418">Kinase</keyword>
<dbReference type="InterPro" id="IPR031475">
    <property type="entry name" value="NBD_C"/>
</dbReference>
<dbReference type="SUPFAM" id="SSF142764">
    <property type="entry name" value="YgbK-like"/>
    <property type="match status" value="1"/>
</dbReference>
<dbReference type="Proteomes" id="UP000592216">
    <property type="component" value="Unassembled WGS sequence"/>
</dbReference>
<evidence type="ECO:0000256" key="1">
    <source>
        <dbReference type="ARBA" id="ARBA00005715"/>
    </source>
</evidence>
<accession>A0A850Q6E9</accession>